<protein>
    <recommendedName>
        <fullName evidence="5">Secreted protein</fullName>
    </recommendedName>
</protein>
<keyword evidence="2" id="KW-0732">Signal</keyword>
<name>D5UYC7_TSUPD</name>
<sequence>MRTSRTLLAAAVAVAVATTVVACSNTGDDGSGGHAGHGAAPSASSASSPAGEHAGMPGMGDDSLSATRNGYTLTAKDPGQTGGIAFTITGPDGKPVTDVVDEQTEPMHLYLVRSDLTGFQHVHPKAAADGSWTAPIAAPLPGDYRVYTQVIPKAAEKDGAIILSTPVSVAGLGKDATAPLPPAAASATAGEFGVTVAGTPKAGTESRLSISISRGGAPETALQPYLQSFAHVTAIHEGDLALSHLHPVGGPATGTGGPTVEVDALFGTPGNYRLFVQFQVDGQVRTVPITVAVS</sequence>
<organism evidence="3 4">
    <name type="scientific">Tsukamurella paurometabola (strain ATCC 8368 / DSM 20162 / CCUG 35730 / CIP 100753 / JCM 10117 / KCTC 9821 / NBRC 16120 / NCIMB 702349 / NCTC 13040)</name>
    <name type="common">Corynebacterium paurometabolum</name>
    <dbReference type="NCBI Taxonomy" id="521096"/>
    <lineage>
        <taxon>Bacteria</taxon>
        <taxon>Bacillati</taxon>
        <taxon>Actinomycetota</taxon>
        <taxon>Actinomycetes</taxon>
        <taxon>Mycobacteriales</taxon>
        <taxon>Tsukamurellaceae</taxon>
        <taxon>Tsukamurella</taxon>
    </lineage>
</organism>
<reference evidence="4" key="1">
    <citation type="submission" date="2010-03" db="EMBL/GenBank/DDBJ databases">
        <title>The complete chromosome of Tsukamurella paurometabola DSM 20162.</title>
        <authorList>
            <consortium name="US DOE Joint Genome Institute (JGI-PGF)"/>
            <person name="Lucas S."/>
            <person name="Copeland A."/>
            <person name="Lapidus A."/>
            <person name="Glavina del Rio T."/>
            <person name="Dalin E."/>
            <person name="Tice H."/>
            <person name="Bruce D."/>
            <person name="Goodwin L."/>
            <person name="Pitluck S."/>
            <person name="Kyrpides N."/>
            <person name="Mavromatis K."/>
            <person name="Ivanova N."/>
            <person name="Mikhailova N."/>
            <person name="Munk A.C."/>
            <person name="Brettin T."/>
            <person name="Detter J.C."/>
            <person name="Tapia R."/>
            <person name="Han C."/>
            <person name="Larimer F."/>
            <person name="Land M."/>
            <person name="Hauser L."/>
            <person name="Markowitz V."/>
            <person name="Cheng J.-F."/>
            <person name="Hugenholtz P."/>
            <person name="Woyke T."/>
            <person name="Wu D."/>
            <person name="Jando M."/>
            <person name="Brambilla E."/>
            <person name="Klenk H.-P."/>
            <person name="Eisen J.A."/>
        </authorList>
    </citation>
    <scope>NUCLEOTIDE SEQUENCE [LARGE SCALE GENOMIC DNA]</scope>
    <source>
        <strain evidence="4">ATCC 8368 / DSM 20162 / CCUG 35730 / CIP 100753 / JCM 10117 / KCTC 9821 / NBRC 16120 / NCIMB 702349 / NCTC 13040</strain>
    </source>
</reference>
<dbReference type="eggNOG" id="COG2372">
    <property type="taxonomic scope" value="Bacteria"/>
</dbReference>
<keyword evidence="4" id="KW-1185">Reference proteome</keyword>
<dbReference type="STRING" id="521096.Tpau_1613"/>
<feature type="signal peptide" evidence="2">
    <location>
        <begin position="1"/>
        <end position="22"/>
    </location>
</feature>
<dbReference type="HOGENOM" id="CLU_055269_1_0_11"/>
<accession>D5UYC7</accession>
<feature type="region of interest" description="Disordered" evidence="1">
    <location>
        <begin position="29"/>
        <end position="95"/>
    </location>
</feature>
<gene>
    <name evidence="3" type="ordered locus">Tpau_1613</name>
</gene>
<feature type="chain" id="PRO_5003078173" description="Secreted protein" evidence="2">
    <location>
        <begin position="23"/>
        <end position="294"/>
    </location>
</feature>
<evidence type="ECO:0000256" key="2">
    <source>
        <dbReference type="SAM" id="SignalP"/>
    </source>
</evidence>
<dbReference type="EMBL" id="CP001966">
    <property type="protein sequence ID" value="ADG78234.1"/>
    <property type="molecule type" value="Genomic_DNA"/>
</dbReference>
<evidence type="ECO:0008006" key="5">
    <source>
        <dbReference type="Google" id="ProtNLM"/>
    </source>
</evidence>
<dbReference type="AlphaFoldDB" id="D5UYC7"/>
<feature type="compositionally biased region" description="Low complexity" evidence="1">
    <location>
        <begin position="37"/>
        <end position="51"/>
    </location>
</feature>
<dbReference type="RefSeq" id="WP_013126265.1">
    <property type="nucleotide sequence ID" value="NC_014158.1"/>
</dbReference>
<dbReference type="Proteomes" id="UP000001213">
    <property type="component" value="Chromosome"/>
</dbReference>
<dbReference type="KEGG" id="tpr:Tpau_1613"/>
<evidence type="ECO:0000313" key="4">
    <source>
        <dbReference type="Proteomes" id="UP000001213"/>
    </source>
</evidence>
<proteinExistence type="predicted"/>
<evidence type="ECO:0000313" key="3">
    <source>
        <dbReference type="EMBL" id="ADG78234.1"/>
    </source>
</evidence>
<reference evidence="3 4" key="2">
    <citation type="journal article" date="2011" name="Stand. Genomic Sci.">
        <title>Complete genome sequence of Tsukamurella paurometabola type strain (no. 33).</title>
        <authorList>
            <person name="Munk A.C."/>
            <person name="Lapidus A."/>
            <person name="Lucas S."/>
            <person name="Nolan M."/>
            <person name="Tice H."/>
            <person name="Cheng J.F."/>
            <person name="Del Rio T.G."/>
            <person name="Goodwin L."/>
            <person name="Pitluck S."/>
            <person name="Liolios K."/>
            <person name="Huntemann M."/>
            <person name="Ivanova N."/>
            <person name="Mavromatis K."/>
            <person name="Mikhailova N."/>
            <person name="Pati A."/>
            <person name="Chen A."/>
            <person name="Palaniappan K."/>
            <person name="Tapia R."/>
            <person name="Han C."/>
            <person name="Land M."/>
            <person name="Hauser L."/>
            <person name="Chang Y.J."/>
            <person name="Jeffries C.D."/>
            <person name="Brettin T."/>
            <person name="Yasawong M."/>
            <person name="Brambilla E.M."/>
            <person name="Rohde M."/>
            <person name="Sikorski J."/>
            <person name="Goker M."/>
            <person name="Detter J.C."/>
            <person name="Woyke T."/>
            <person name="Bristow J."/>
            <person name="Eisen J.A."/>
            <person name="Markowitz V."/>
            <person name="Hugenholtz P."/>
            <person name="Kyrpides N.C."/>
            <person name="Klenk H.P."/>
        </authorList>
    </citation>
    <scope>NUCLEOTIDE SEQUENCE [LARGE SCALE GENOMIC DNA]</scope>
    <source>
        <strain evidence="4">ATCC 8368 / DSM 20162 / CCUG 35730 / CIP 100753 / JCM 10117 / KCTC 9821 / NBRC 16120 / NCIMB 702349 / NCTC 13040</strain>
    </source>
</reference>
<evidence type="ECO:0000256" key="1">
    <source>
        <dbReference type="SAM" id="MobiDB-lite"/>
    </source>
</evidence>
<dbReference type="PROSITE" id="PS51257">
    <property type="entry name" value="PROKAR_LIPOPROTEIN"/>
    <property type="match status" value="1"/>
</dbReference>